<dbReference type="KEGG" id="hch:HCH_06650"/>
<accession>Q2S7U1</accession>
<dbReference type="Proteomes" id="UP000000238">
    <property type="component" value="Chromosome"/>
</dbReference>
<evidence type="ECO:0000313" key="2">
    <source>
        <dbReference type="Proteomes" id="UP000000238"/>
    </source>
</evidence>
<evidence type="ECO:0000313" key="1">
    <source>
        <dbReference type="EMBL" id="ABC33283.1"/>
    </source>
</evidence>
<dbReference type="EMBL" id="CP000155">
    <property type="protein sequence ID" value="ABC33283.1"/>
    <property type="molecule type" value="Genomic_DNA"/>
</dbReference>
<reference evidence="1 2" key="1">
    <citation type="journal article" date="2005" name="Nucleic Acids Res.">
        <title>Genomic blueprint of Hahella chejuensis, a marine microbe producing an algicidal agent.</title>
        <authorList>
            <person name="Jeong H."/>
            <person name="Yim J.H."/>
            <person name="Lee C."/>
            <person name="Choi S.-H."/>
            <person name="Park Y.K."/>
            <person name="Yoon S.H."/>
            <person name="Hur C.-G."/>
            <person name="Kang H.-Y."/>
            <person name="Kim D."/>
            <person name="Lee H.H."/>
            <person name="Park K.H."/>
            <person name="Park S.-H."/>
            <person name="Park H.-S."/>
            <person name="Lee H.K."/>
            <person name="Oh T.K."/>
            <person name="Kim J.F."/>
        </authorList>
    </citation>
    <scope>NUCLEOTIDE SEQUENCE [LARGE SCALE GENOMIC DNA]</scope>
    <source>
        <strain evidence="1 2">KCTC 2396</strain>
    </source>
</reference>
<dbReference type="AlphaFoldDB" id="Q2S7U1"/>
<name>Q2S7U1_HAHCH</name>
<protein>
    <submittedName>
        <fullName evidence="1">Uncharacterized protein</fullName>
    </submittedName>
</protein>
<organism evidence="1 2">
    <name type="scientific">Hahella chejuensis (strain KCTC 2396)</name>
    <dbReference type="NCBI Taxonomy" id="349521"/>
    <lineage>
        <taxon>Bacteria</taxon>
        <taxon>Pseudomonadati</taxon>
        <taxon>Pseudomonadota</taxon>
        <taxon>Gammaproteobacteria</taxon>
        <taxon>Oceanospirillales</taxon>
        <taxon>Hahellaceae</taxon>
        <taxon>Hahella</taxon>
    </lineage>
</organism>
<keyword evidence="2" id="KW-1185">Reference proteome</keyword>
<dbReference type="HOGENOM" id="CLU_3344318_0_0_6"/>
<proteinExistence type="predicted"/>
<sequence>MQDFTENLNDLMFQVIQAIRCTYVSDFMSSYRVYAGL</sequence>
<gene>
    <name evidence="1" type="ordered locus">HCH_06650</name>
</gene>